<dbReference type="PRINTS" id="PR00127">
    <property type="entry name" value="CLPPROTEASEP"/>
</dbReference>
<dbReference type="GO" id="GO:0051117">
    <property type="term" value="F:ATPase binding"/>
    <property type="evidence" value="ECO:0007669"/>
    <property type="project" value="TreeGrafter"/>
</dbReference>
<evidence type="ECO:0000256" key="6">
    <source>
        <dbReference type="RuleBase" id="RU003567"/>
    </source>
</evidence>
<dbReference type="InterPro" id="IPR029045">
    <property type="entry name" value="ClpP/crotonase-like_dom_sf"/>
</dbReference>
<keyword evidence="3 7" id="KW-0645">Protease</keyword>
<comment type="similarity">
    <text evidence="1 6">Belongs to the peptidase S14 family.</text>
</comment>
<dbReference type="GO" id="GO:0009368">
    <property type="term" value="C:endopeptidase Clp complex"/>
    <property type="evidence" value="ECO:0007669"/>
    <property type="project" value="TreeGrafter"/>
</dbReference>
<keyword evidence="8" id="KW-1185">Reference proteome</keyword>
<name>A0A2T4YMZ2_9SPHN</name>
<evidence type="ECO:0000313" key="8">
    <source>
        <dbReference type="Proteomes" id="UP000240996"/>
    </source>
</evidence>
<dbReference type="AlphaFoldDB" id="A0A2T4YMZ2"/>
<dbReference type="PANTHER" id="PTHR10381">
    <property type="entry name" value="ATP-DEPENDENT CLP PROTEASE PROTEOLYTIC SUBUNIT"/>
    <property type="match status" value="1"/>
</dbReference>
<dbReference type="PANTHER" id="PTHR10381:SF70">
    <property type="entry name" value="ATP-DEPENDENT CLP PROTEASE PROTEOLYTIC SUBUNIT"/>
    <property type="match status" value="1"/>
</dbReference>
<dbReference type="InterPro" id="IPR023562">
    <property type="entry name" value="ClpP/TepA"/>
</dbReference>
<reference evidence="7 8" key="1">
    <citation type="submission" date="2018-04" db="EMBL/GenBank/DDBJ databases">
        <title>Genomic Encyclopedia of Type Strains, Phase III (KMG-III): the genomes of soil and plant-associated and newly described type strains.</title>
        <authorList>
            <person name="Whitman W."/>
        </authorList>
    </citation>
    <scope>NUCLEOTIDE SEQUENCE [LARGE SCALE GENOMIC DNA]</scope>
    <source>
        <strain evidence="7 8">NW12</strain>
    </source>
</reference>
<keyword evidence="5" id="KW-0720">Serine protease</keyword>
<protein>
    <recommendedName>
        <fullName evidence="6">ATP-dependent Clp protease proteolytic subunit</fullName>
    </recommendedName>
</protein>
<evidence type="ECO:0000256" key="1">
    <source>
        <dbReference type="ARBA" id="ARBA00007039"/>
    </source>
</evidence>
<organism evidence="7 8">
    <name type="scientific">Sphingomonas aerolata</name>
    <dbReference type="NCBI Taxonomy" id="185951"/>
    <lineage>
        <taxon>Bacteria</taxon>
        <taxon>Pseudomonadati</taxon>
        <taxon>Pseudomonadota</taxon>
        <taxon>Alphaproteobacteria</taxon>
        <taxon>Sphingomonadales</taxon>
        <taxon>Sphingomonadaceae</taxon>
        <taxon>Sphingomonas</taxon>
    </lineage>
</organism>
<dbReference type="GO" id="GO:0004176">
    <property type="term" value="F:ATP-dependent peptidase activity"/>
    <property type="evidence" value="ECO:0007669"/>
    <property type="project" value="InterPro"/>
</dbReference>
<accession>A0A2T4YMZ2</accession>
<comment type="caution">
    <text evidence="7">The sequence shown here is derived from an EMBL/GenBank/DDBJ whole genome shotgun (WGS) entry which is preliminary data.</text>
</comment>
<dbReference type="CDD" id="cd07016">
    <property type="entry name" value="S14_ClpP_1"/>
    <property type="match status" value="1"/>
</dbReference>
<gene>
    <name evidence="7" type="ORF">C8J24_2982</name>
</gene>
<evidence type="ECO:0000256" key="5">
    <source>
        <dbReference type="ARBA" id="ARBA00022825"/>
    </source>
</evidence>
<dbReference type="RefSeq" id="WP_208620972.1">
    <property type="nucleotide sequence ID" value="NZ_PZZN01000003.1"/>
</dbReference>
<evidence type="ECO:0000256" key="3">
    <source>
        <dbReference type="ARBA" id="ARBA00022670"/>
    </source>
</evidence>
<dbReference type="InterPro" id="IPR001907">
    <property type="entry name" value="ClpP"/>
</dbReference>
<evidence type="ECO:0000256" key="4">
    <source>
        <dbReference type="ARBA" id="ARBA00022801"/>
    </source>
</evidence>
<sequence length="328" mass="34443">MTDEHKAPGKPRAVLTLNGRPLPGKPVIATPGTPMPRAISSVNGKDRPSALPMPADRSVSALARPNILEKWSADAAGIRAVESGDNVITMFGAIGEDYWSGGGITAKTVTAQLRAIGDRPVEIQINSPGGDMFEGIAIYNVLREHDQPVTIKIMGMAASAASVIAMAGDTVEIGAASFLMIHNCWVVAVGNRHDMAETATYLAPFDQAMADVYAQRSGRTADECAKWMDDETYMSGSVAIERGFADTLLTADKTTRDEQAKASDRERTAITALELKLVAGGDTRSQARDHITKIKGTPGAAPVADTPGAGGETELTGLLAGLLTTIKS</sequence>
<dbReference type="NCBIfam" id="NF045542">
    <property type="entry name" value="Clp_rel_HeadMat"/>
    <property type="match status" value="1"/>
</dbReference>
<dbReference type="GO" id="GO:0006515">
    <property type="term" value="P:protein quality control for misfolded or incompletely synthesized proteins"/>
    <property type="evidence" value="ECO:0007669"/>
    <property type="project" value="TreeGrafter"/>
</dbReference>
<evidence type="ECO:0000256" key="2">
    <source>
        <dbReference type="ARBA" id="ARBA00022490"/>
    </source>
</evidence>
<dbReference type="EMBL" id="PZZN01000003">
    <property type="protein sequence ID" value="PTM44772.1"/>
    <property type="molecule type" value="Genomic_DNA"/>
</dbReference>
<dbReference type="Pfam" id="PF00574">
    <property type="entry name" value="CLP_protease"/>
    <property type="match status" value="1"/>
</dbReference>
<keyword evidence="4" id="KW-0378">Hydrolase</keyword>
<dbReference type="GO" id="GO:0004252">
    <property type="term" value="F:serine-type endopeptidase activity"/>
    <property type="evidence" value="ECO:0007669"/>
    <property type="project" value="InterPro"/>
</dbReference>
<dbReference type="Proteomes" id="UP000240996">
    <property type="component" value="Unassembled WGS sequence"/>
</dbReference>
<keyword evidence="2" id="KW-0963">Cytoplasm</keyword>
<dbReference type="SUPFAM" id="SSF52096">
    <property type="entry name" value="ClpP/crotonase"/>
    <property type="match status" value="1"/>
</dbReference>
<dbReference type="Gene3D" id="3.90.226.10">
    <property type="entry name" value="2-enoyl-CoA Hydratase, Chain A, domain 1"/>
    <property type="match status" value="1"/>
</dbReference>
<proteinExistence type="inferred from homology"/>
<evidence type="ECO:0000313" key="7">
    <source>
        <dbReference type="EMBL" id="PTM44772.1"/>
    </source>
</evidence>